<feature type="region of interest" description="Disordered" evidence="6">
    <location>
        <begin position="218"/>
        <end position="240"/>
    </location>
</feature>
<name>N1PWL5_DOTSN</name>
<reference evidence="9" key="1">
    <citation type="journal article" date="2012" name="PLoS Genet.">
        <title>The genomes of the fungal plant pathogens Cladosporium fulvum and Dothistroma septosporum reveal adaptation to different hosts and lifestyles but also signatures of common ancestry.</title>
        <authorList>
            <person name="de Wit P.J.G.M."/>
            <person name="van der Burgt A."/>
            <person name="Oekmen B."/>
            <person name="Stergiopoulos I."/>
            <person name="Abd-Elsalam K.A."/>
            <person name="Aerts A.L."/>
            <person name="Bahkali A.H."/>
            <person name="Beenen H.G."/>
            <person name="Chettri P."/>
            <person name="Cox M.P."/>
            <person name="Datema E."/>
            <person name="de Vries R.P."/>
            <person name="Dhillon B."/>
            <person name="Ganley A.R."/>
            <person name="Griffiths S.A."/>
            <person name="Guo Y."/>
            <person name="Hamelin R.C."/>
            <person name="Henrissat B."/>
            <person name="Kabir M.S."/>
            <person name="Jashni M.K."/>
            <person name="Kema G."/>
            <person name="Klaubauf S."/>
            <person name="Lapidus A."/>
            <person name="Levasseur A."/>
            <person name="Lindquist E."/>
            <person name="Mehrabi R."/>
            <person name="Ohm R.A."/>
            <person name="Owen T.J."/>
            <person name="Salamov A."/>
            <person name="Schwelm A."/>
            <person name="Schijlen E."/>
            <person name="Sun H."/>
            <person name="van den Burg H.A."/>
            <person name="van Ham R.C.H.J."/>
            <person name="Zhang S."/>
            <person name="Goodwin S.B."/>
            <person name="Grigoriev I.V."/>
            <person name="Collemare J."/>
            <person name="Bradshaw R.E."/>
        </authorList>
    </citation>
    <scope>NUCLEOTIDE SEQUENCE [LARGE SCALE GENOMIC DNA]</scope>
    <source>
        <strain evidence="9">NZE10 / CBS 128990</strain>
    </source>
</reference>
<dbReference type="AlphaFoldDB" id="N1PWL5"/>
<evidence type="ECO:0000256" key="2">
    <source>
        <dbReference type="ARBA" id="ARBA00022679"/>
    </source>
</evidence>
<dbReference type="EMBL" id="KB446537">
    <property type="protein sequence ID" value="EME46790.1"/>
    <property type="molecule type" value="Genomic_DNA"/>
</dbReference>
<evidence type="ECO:0000256" key="5">
    <source>
        <dbReference type="ARBA" id="ARBA00022840"/>
    </source>
</evidence>
<dbReference type="PROSITE" id="PS00108">
    <property type="entry name" value="PROTEIN_KINASE_ST"/>
    <property type="match status" value="1"/>
</dbReference>
<protein>
    <recommendedName>
        <fullName evidence="1">non-specific serine/threonine protein kinase</fullName>
        <ecNumber evidence="1">2.7.11.1</ecNumber>
    </recommendedName>
</protein>
<keyword evidence="4" id="KW-0418">Kinase</keyword>
<dbReference type="Proteomes" id="UP000016933">
    <property type="component" value="Unassembled WGS sequence"/>
</dbReference>
<keyword evidence="5" id="KW-0067">ATP-binding</keyword>
<dbReference type="OrthoDB" id="310217at2759"/>
<feature type="domain" description="Protein kinase" evidence="7">
    <location>
        <begin position="1"/>
        <end position="284"/>
    </location>
</feature>
<dbReference type="eggNOG" id="KOG0591">
    <property type="taxonomic scope" value="Eukaryota"/>
</dbReference>
<dbReference type="GO" id="GO:0004674">
    <property type="term" value="F:protein serine/threonine kinase activity"/>
    <property type="evidence" value="ECO:0007669"/>
    <property type="project" value="UniProtKB-EC"/>
</dbReference>
<dbReference type="InterPro" id="IPR050660">
    <property type="entry name" value="NEK_Ser/Thr_kinase"/>
</dbReference>
<dbReference type="Pfam" id="PF00069">
    <property type="entry name" value="Pkinase"/>
    <property type="match status" value="1"/>
</dbReference>
<dbReference type="OMA" id="TYERCAM"/>
<accession>N1PWL5</accession>
<dbReference type="PANTHER" id="PTHR43671:SF13">
    <property type="entry name" value="SERINE_THREONINE-PROTEIN KINASE NEK2"/>
    <property type="match status" value="1"/>
</dbReference>
<dbReference type="STRING" id="675120.N1PWL5"/>
<feature type="compositionally biased region" description="Basic and acidic residues" evidence="6">
    <location>
        <begin position="231"/>
        <end position="240"/>
    </location>
</feature>
<keyword evidence="9" id="KW-1185">Reference proteome</keyword>
<sequence>MEYALPRSLNDLAESFNIVETRGYATYDPSKTYTIYLEYCPRGSLADLVKRYQKIRTLRDENGTPISGRIPVRVMWSIFEALASTVCLMYQGHFPGDGETSRNDFSAFVHRDIKPENIFLANPDSNFWPQVPVAKMGDFGLAVLADDVEKQGTNGWKAPEMIEYDAPFEDSEDEFLEDLPDYNQLYPPHVLCDVWSLGRVMLALMNLEDPVDVPELRFDEDDVAPGPFNDPPDKTSGKHDQSYYAGVKEYYPDEMRRLVERCLQMNPEDRVDPDTLWNEVHSHVAACKGLRGRPLREMQRDCLGRELLLMEHVETRDLVKGQWAT</sequence>
<dbReference type="InterPro" id="IPR011009">
    <property type="entry name" value="Kinase-like_dom_sf"/>
</dbReference>
<gene>
    <name evidence="8" type="ORF">DOTSEDRAFT_125401</name>
</gene>
<dbReference type="PROSITE" id="PS50011">
    <property type="entry name" value="PROTEIN_KINASE_DOM"/>
    <property type="match status" value="1"/>
</dbReference>
<keyword evidence="2" id="KW-0808">Transferase</keyword>
<evidence type="ECO:0000313" key="8">
    <source>
        <dbReference type="EMBL" id="EME46790.1"/>
    </source>
</evidence>
<dbReference type="EC" id="2.7.11.1" evidence="1"/>
<dbReference type="InterPro" id="IPR008271">
    <property type="entry name" value="Ser/Thr_kinase_AS"/>
</dbReference>
<evidence type="ECO:0000256" key="4">
    <source>
        <dbReference type="ARBA" id="ARBA00022777"/>
    </source>
</evidence>
<evidence type="ECO:0000256" key="3">
    <source>
        <dbReference type="ARBA" id="ARBA00022741"/>
    </source>
</evidence>
<dbReference type="Gene3D" id="1.10.510.10">
    <property type="entry name" value="Transferase(Phosphotransferase) domain 1"/>
    <property type="match status" value="1"/>
</dbReference>
<organism evidence="8 9">
    <name type="scientific">Dothistroma septosporum (strain NZE10 / CBS 128990)</name>
    <name type="common">Red band needle blight fungus</name>
    <name type="synonym">Mycosphaerella pini</name>
    <dbReference type="NCBI Taxonomy" id="675120"/>
    <lineage>
        <taxon>Eukaryota</taxon>
        <taxon>Fungi</taxon>
        <taxon>Dikarya</taxon>
        <taxon>Ascomycota</taxon>
        <taxon>Pezizomycotina</taxon>
        <taxon>Dothideomycetes</taxon>
        <taxon>Dothideomycetidae</taxon>
        <taxon>Mycosphaerellales</taxon>
        <taxon>Mycosphaerellaceae</taxon>
        <taxon>Dothistroma</taxon>
    </lineage>
</organism>
<keyword evidence="3" id="KW-0547">Nucleotide-binding</keyword>
<evidence type="ECO:0000256" key="6">
    <source>
        <dbReference type="SAM" id="MobiDB-lite"/>
    </source>
</evidence>
<dbReference type="GO" id="GO:0005524">
    <property type="term" value="F:ATP binding"/>
    <property type="evidence" value="ECO:0007669"/>
    <property type="project" value="UniProtKB-KW"/>
</dbReference>
<dbReference type="HOGENOM" id="CLU_872016_0_0_1"/>
<evidence type="ECO:0000313" key="9">
    <source>
        <dbReference type="Proteomes" id="UP000016933"/>
    </source>
</evidence>
<reference evidence="8 9" key="2">
    <citation type="journal article" date="2012" name="PLoS Pathog.">
        <title>Diverse lifestyles and strategies of plant pathogenesis encoded in the genomes of eighteen Dothideomycetes fungi.</title>
        <authorList>
            <person name="Ohm R.A."/>
            <person name="Feau N."/>
            <person name="Henrissat B."/>
            <person name="Schoch C.L."/>
            <person name="Horwitz B.A."/>
            <person name="Barry K.W."/>
            <person name="Condon B.J."/>
            <person name="Copeland A.C."/>
            <person name="Dhillon B."/>
            <person name="Glaser F."/>
            <person name="Hesse C.N."/>
            <person name="Kosti I."/>
            <person name="LaButti K."/>
            <person name="Lindquist E.A."/>
            <person name="Lucas S."/>
            <person name="Salamov A.A."/>
            <person name="Bradshaw R.E."/>
            <person name="Ciuffetti L."/>
            <person name="Hamelin R.C."/>
            <person name="Kema G.H.J."/>
            <person name="Lawrence C."/>
            <person name="Scott J.A."/>
            <person name="Spatafora J.W."/>
            <person name="Turgeon B.G."/>
            <person name="de Wit P.J.G.M."/>
            <person name="Zhong S."/>
            <person name="Goodwin S.B."/>
            <person name="Grigoriev I.V."/>
        </authorList>
    </citation>
    <scope>NUCLEOTIDE SEQUENCE [LARGE SCALE GENOMIC DNA]</scope>
    <source>
        <strain evidence="9">NZE10 / CBS 128990</strain>
    </source>
</reference>
<dbReference type="InterPro" id="IPR000719">
    <property type="entry name" value="Prot_kinase_dom"/>
</dbReference>
<evidence type="ECO:0000259" key="7">
    <source>
        <dbReference type="PROSITE" id="PS50011"/>
    </source>
</evidence>
<dbReference type="SMART" id="SM00220">
    <property type="entry name" value="S_TKc"/>
    <property type="match status" value="1"/>
</dbReference>
<proteinExistence type="predicted"/>
<dbReference type="PANTHER" id="PTHR43671">
    <property type="entry name" value="SERINE/THREONINE-PROTEIN KINASE NEK"/>
    <property type="match status" value="1"/>
</dbReference>
<dbReference type="SUPFAM" id="SSF56112">
    <property type="entry name" value="Protein kinase-like (PK-like)"/>
    <property type="match status" value="1"/>
</dbReference>
<evidence type="ECO:0000256" key="1">
    <source>
        <dbReference type="ARBA" id="ARBA00012513"/>
    </source>
</evidence>